<dbReference type="EMBL" id="JAUJEB010000001">
    <property type="protein sequence ID" value="MDN5210529.1"/>
    <property type="molecule type" value="Genomic_DNA"/>
</dbReference>
<dbReference type="PANTHER" id="PTHR43133">
    <property type="entry name" value="RNA POLYMERASE ECF-TYPE SIGMA FACTO"/>
    <property type="match status" value="1"/>
</dbReference>
<dbReference type="InterPro" id="IPR036388">
    <property type="entry name" value="WH-like_DNA-bd_sf"/>
</dbReference>
<dbReference type="PANTHER" id="PTHR43133:SF8">
    <property type="entry name" value="RNA POLYMERASE SIGMA FACTOR HI_1459-RELATED"/>
    <property type="match status" value="1"/>
</dbReference>
<dbReference type="InterPro" id="IPR013324">
    <property type="entry name" value="RNA_pol_sigma_r3/r4-like"/>
</dbReference>
<evidence type="ECO:0000256" key="1">
    <source>
        <dbReference type="ARBA" id="ARBA00023015"/>
    </source>
</evidence>
<keyword evidence="1" id="KW-0805">Transcription regulation</keyword>
<dbReference type="NCBIfam" id="TIGR02937">
    <property type="entry name" value="sigma70-ECF"/>
    <property type="match status" value="1"/>
</dbReference>
<accession>A0ABT8KYF8</accession>
<dbReference type="InterPro" id="IPR039425">
    <property type="entry name" value="RNA_pol_sigma-70-like"/>
</dbReference>
<dbReference type="Gene3D" id="1.10.10.10">
    <property type="entry name" value="Winged helix-like DNA-binding domain superfamily/Winged helix DNA-binding domain"/>
    <property type="match status" value="1"/>
</dbReference>
<feature type="domain" description="RNA polymerase sigma factor 70 region 4 type 2" evidence="5">
    <location>
        <begin position="90"/>
        <end position="140"/>
    </location>
</feature>
<name>A0ABT8KYF8_9BACT</name>
<organism evidence="6 7">
    <name type="scientific">Agaribacillus aureus</name>
    <dbReference type="NCBI Taxonomy" id="3051825"/>
    <lineage>
        <taxon>Bacteria</taxon>
        <taxon>Pseudomonadati</taxon>
        <taxon>Bacteroidota</taxon>
        <taxon>Cytophagia</taxon>
        <taxon>Cytophagales</taxon>
        <taxon>Splendidivirgaceae</taxon>
        <taxon>Agaribacillus</taxon>
    </lineage>
</organism>
<sequence>MEDLEDLLNRGYRYGFSLTNDEDQAFELLQNAYLKIRENNKPLIVPYLIRTIRNDYIDAKRKEKTKFKWFKNNRSTSGAYIPANGVEPVLDRLLTELKDREREILLLSVVEEYTAKEIGELLGMPRNTVLSILSRTKKKLKLALNENYVK</sequence>
<evidence type="ECO:0000256" key="4">
    <source>
        <dbReference type="ARBA" id="ARBA00023163"/>
    </source>
</evidence>
<dbReference type="RefSeq" id="WP_346755873.1">
    <property type="nucleotide sequence ID" value="NZ_JAUJEB010000001.1"/>
</dbReference>
<keyword evidence="3" id="KW-0238">DNA-binding</keyword>
<keyword evidence="4" id="KW-0804">Transcription</keyword>
<dbReference type="SUPFAM" id="SSF88659">
    <property type="entry name" value="Sigma3 and sigma4 domains of RNA polymerase sigma factors"/>
    <property type="match status" value="1"/>
</dbReference>
<evidence type="ECO:0000256" key="2">
    <source>
        <dbReference type="ARBA" id="ARBA00023082"/>
    </source>
</evidence>
<evidence type="ECO:0000259" key="5">
    <source>
        <dbReference type="Pfam" id="PF08281"/>
    </source>
</evidence>
<reference evidence="6" key="1">
    <citation type="submission" date="2023-06" db="EMBL/GenBank/DDBJ databases">
        <title>Genomic of Agaribacillus aureum.</title>
        <authorList>
            <person name="Wang G."/>
        </authorList>
    </citation>
    <scope>NUCLEOTIDE SEQUENCE</scope>
    <source>
        <strain evidence="6">BMA12</strain>
    </source>
</reference>
<proteinExistence type="predicted"/>
<dbReference type="CDD" id="cd06171">
    <property type="entry name" value="Sigma70_r4"/>
    <property type="match status" value="1"/>
</dbReference>
<keyword evidence="7" id="KW-1185">Reference proteome</keyword>
<dbReference type="InterPro" id="IPR013249">
    <property type="entry name" value="RNA_pol_sigma70_r4_t2"/>
</dbReference>
<dbReference type="InterPro" id="IPR014284">
    <property type="entry name" value="RNA_pol_sigma-70_dom"/>
</dbReference>
<keyword evidence="2" id="KW-0731">Sigma factor</keyword>
<evidence type="ECO:0000313" key="6">
    <source>
        <dbReference type="EMBL" id="MDN5210529.1"/>
    </source>
</evidence>
<dbReference type="Pfam" id="PF08281">
    <property type="entry name" value="Sigma70_r4_2"/>
    <property type="match status" value="1"/>
</dbReference>
<gene>
    <name evidence="6" type="ORF">QQ020_00680</name>
</gene>
<protein>
    <submittedName>
        <fullName evidence="6">RNA polymerase sigma factor</fullName>
    </submittedName>
</protein>
<comment type="caution">
    <text evidence="6">The sequence shown here is derived from an EMBL/GenBank/DDBJ whole genome shotgun (WGS) entry which is preliminary data.</text>
</comment>
<dbReference type="Proteomes" id="UP001172083">
    <property type="component" value="Unassembled WGS sequence"/>
</dbReference>
<evidence type="ECO:0000313" key="7">
    <source>
        <dbReference type="Proteomes" id="UP001172083"/>
    </source>
</evidence>
<evidence type="ECO:0000256" key="3">
    <source>
        <dbReference type="ARBA" id="ARBA00023125"/>
    </source>
</evidence>